<protein>
    <submittedName>
        <fullName evidence="3">Activin types I and II receptor domain-containing protein</fullName>
    </submittedName>
</protein>
<proteinExistence type="predicted"/>
<reference evidence="3" key="1">
    <citation type="submission" date="2022-11" db="UniProtKB">
        <authorList>
            <consortium name="WormBaseParasite"/>
        </authorList>
    </citation>
    <scope>IDENTIFICATION</scope>
</reference>
<evidence type="ECO:0000256" key="1">
    <source>
        <dbReference type="SAM" id="SignalP"/>
    </source>
</evidence>
<feature type="signal peptide" evidence="1">
    <location>
        <begin position="1"/>
        <end position="21"/>
    </location>
</feature>
<sequence length="123" mass="13158">LCLTMGVRVVAALLLAASAFALNCWQGTEIASDTSINRNITISDCSGNASYCLINLNATNGTTEKAFNCDFDEQCKSDGWKDEILYCCGADLCNENTNSASSSSLQVFTAGSVLLTFAFRFSH</sequence>
<accession>A0A915AQ63</accession>
<organism evidence="2 3">
    <name type="scientific">Parascaris univalens</name>
    <name type="common">Nematode worm</name>
    <dbReference type="NCBI Taxonomy" id="6257"/>
    <lineage>
        <taxon>Eukaryota</taxon>
        <taxon>Metazoa</taxon>
        <taxon>Ecdysozoa</taxon>
        <taxon>Nematoda</taxon>
        <taxon>Chromadorea</taxon>
        <taxon>Rhabditida</taxon>
        <taxon>Spirurina</taxon>
        <taxon>Ascaridomorpha</taxon>
        <taxon>Ascaridoidea</taxon>
        <taxon>Ascarididae</taxon>
        <taxon>Parascaris</taxon>
    </lineage>
</organism>
<name>A0A915AQ63_PARUN</name>
<keyword evidence="1" id="KW-0732">Signal</keyword>
<evidence type="ECO:0000313" key="2">
    <source>
        <dbReference type="Proteomes" id="UP000887569"/>
    </source>
</evidence>
<dbReference type="InterPro" id="IPR045860">
    <property type="entry name" value="Snake_toxin-like_sf"/>
</dbReference>
<dbReference type="SUPFAM" id="SSF57302">
    <property type="entry name" value="Snake toxin-like"/>
    <property type="match status" value="1"/>
</dbReference>
<keyword evidence="2" id="KW-1185">Reference proteome</keyword>
<dbReference type="Proteomes" id="UP000887569">
    <property type="component" value="Unplaced"/>
</dbReference>
<feature type="chain" id="PRO_5037955255" evidence="1">
    <location>
        <begin position="22"/>
        <end position="123"/>
    </location>
</feature>
<dbReference type="WBParaSite" id="PgR012_g142_t01">
    <property type="protein sequence ID" value="PgR012_g142_t01"/>
    <property type="gene ID" value="PgR012_g142"/>
</dbReference>
<evidence type="ECO:0000313" key="3">
    <source>
        <dbReference type="WBParaSite" id="PgR012_g142_t01"/>
    </source>
</evidence>
<dbReference type="AlphaFoldDB" id="A0A915AQ63"/>